<comment type="caution">
    <text evidence="2">The sequence shown here is derived from an EMBL/GenBank/DDBJ whole genome shotgun (WGS) entry which is preliminary data.</text>
</comment>
<gene>
    <name evidence="2" type="ORF">THAOC_01416</name>
</gene>
<sequence length="86" mass="9253">MLAALVKYHNKTACSRGAMGRVPSDFRGSKPPHGKASEAGGAERNSNLMTTVLLRHRLDIGSRYFKETSTTTLSIDQQTGVAVCSD</sequence>
<feature type="region of interest" description="Disordered" evidence="1">
    <location>
        <begin position="19"/>
        <end position="47"/>
    </location>
</feature>
<dbReference type="EMBL" id="AGNL01001681">
    <property type="protein sequence ID" value="EJK76802.1"/>
    <property type="molecule type" value="Genomic_DNA"/>
</dbReference>
<accession>K0TQX4</accession>
<dbReference type="Proteomes" id="UP000266841">
    <property type="component" value="Unassembled WGS sequence"/>
</dbReference>
<keyword evidence="3" id="KW-1185">Reference proteome</keyword>
<dbReference type="AlphaFoldDB" id="K0TQX4"/>
<evidence type="ECO:0000313" key="2">
    <source>
        <dbReference type="EMBL" id="EJK76802.1"/>
    </source>
</evidence>
<proteinExistence type="predicted"/>
<evidence type="ECO:0000313" key="3">
    <source>
        <dbReference type="Proteomes" id="UP000266841"/>
    </source>
</evidence>
<reference evidence="2 3" key="1">
    <citation type="journal article" date="2012" name="Genome Biol.">
        <title>Genome and low-iron response of an oceanic diatom adapted to chronic iron limitation.</title>
        <authorList>
            <person name="Lommer M."/>
            <person name="Specht M."/>
            <person name="Roy A.S."/>
            <person name="Kraemer L."/>
            <person name="Andreson R."/>
            <person name="Gutowska M.A."/>
            <person name="Wolf J."/>
            <person name="Bergner S.V."/>
            <person name="Schilhabel M.B."/>
            <person name="Klostermeier U.C."/>
            <person name="Beiko R.G."/>
            <person name="Rosenstiel P."/>
            <person name="Hippler M."/>
            <person name="Laroche J."/>
        </authorList>
    </citation>
    <scope>NUCLEOTIDE SEQUENCE [LARGE SCALE GENOMIC DNA]</scope>
    <source>
        <strain evidence="2 3">CCMP1005</strain>
    </source>
</reference>
<name>K0TQX4_THAOC</name>
<evidence type="ECO:0000256" key="1">
    <source>
        <dbReference type="SAM" id="MobiDB-lite"/>
    </source>
</evidence>
<organism evidence="2 3">
    <name type="scientific">Thalassiosira oceanica</name>
    <name type="common">Marine diatom</name>
    <dbReference type="NCBI Taxonomy" id="159749"/>
    <lineage>
        <taxon>Eukaryota</taxon>
        <taxon>Sar</taxon>
        <taxon>Stramenopiles</taxon>
        <taxon>Ochrophyta</taxon>
        <taxon>Bacillariophyta</taxon>
        <taxon>Coscinodiscophyceae</taxon>
        <taxon>Thalassiosirophycidae</taxon>
        <taxon>Thalassiosirales</taxon>
        <taxon>Thalassiosiraceae</taxon>
        <taxon>Thalassiosira</taxon>
    </lineage>
</organism>
<protein>
    <submittedName>
        <fullName evidence="2">Uncharacterized protein</fullName>
    </submittedName>
</protein>